<reference evidence="3 4" key="1">
    <citation type="journal article" date="2014" name="Int. J. Syst. Evol. Microbiol.">
        <title>Complete genome sequence of Corynebacterium casei LMG S-19264T (=DSM 44701T), isolated from a smear-ripened cheese.</title>
        <authorList>
            <consortium name="US DOE Joint Genome Institute (JGI-PGF)"/>
            <person name="Walter F."/>
            <person name="Albersmeier A."/>
            <person name="Kalinowski J."/>
            <person name="Ruckert C."/>
        </authorList>
    </citation>
    <scope>NUCLEOTIDE SEQUENCE [LARGE SCALE GENOMIC DNA]</scope>
    <source>
        <strain evidence="3 4">CGMCC 1.15896</strain>
    </source>
</reference>
<name>A0A916RHY1_9HYPH</name>
<protein>
    <recommendedName>
        <fullName evidence="2">DUF6460 domain-containing protein</fullName>
    </recommendedName>
</protein>
<accession>A0A916RHY1</accession>
<keyword evidence="1" id="KW-0812">Transmembrane</keyword>
<feature type="transmembrane region" description="Helical" evidence="1">
    <location>
        <begin position="71"/>
        <end position="93"/>
    </location>
</feature>
<keyword evidence="1" id="KW-0472">Membrane</keyword>
<keyword evidence="1" id="KW-1133">Transmembrane helix</keyword>
<gene>
    <name evidence="3" type="ORF">GCM10011499_28810</name>
</gene>
<proteinExistence type="predicted"/>
<dbReference type="RefSeq" id="WP_127072285.1">
    <property type="nucleotide sequence ID" value="NZ_BMKB01000004.1"/>
</dbReference>
<dbReference type="Pfam" id="PF20061">
    <property type="entry name" value="DUF6460"/>
    <property type="match status" value="1"/>
</dbReference>
<comment type="caution">
    <text evidence="3">The sequence shown here is derived from an EMBL/GenBank/DDBJ whole genome shotgun (WGS) entry which is preliminary data.</text>
</comment>
<feature type="domain" description="DUF6460" evidence="2">
    <location>
        <begin position="65"/>
        <end position="97"/>
    </location>
</feature>
<organism evidence="3 4">
    <name type="scientific">Pelagibacterium lentulum</name>
    <dbReference type="NCBI Taxonomy" id="2029865"/>
    <lineage>
        <taxon>Bacteria</taxon>
        <taxon>Pseudomonadati</taxon>
        <taxon>Pseudomonadota</taxon>
        <taxon>Alphaproteobacteria</taxon>
        <taxon>Hyphomicrobiales</taxon>
        <taxon>Devosiaceae</taxon>
        <taxon>Pelagibacterium</taxon>
    </lineage>
</organism>
<dbReference type="Proteomes" id="UP000596977">
    <property type="component" value="Unassembled WGS sequence"/>
</dbReference>
<keyword evidence="4" id="KW-1185">Reference proteome</keyword>
<feature type="transmembrane region" description="Helical" evidence="1">
    <location>
        <begin position="28"/>
        <end position="51"/>
    </location>
</feature>
<sequence length="102" mass="11797">MPETIDKTEREKKRGWAENVLGDTPGRLFVRLVVMSLIVGFLMAIFGVSPQDIFRSVERFFADMFDNSFEVLYRAFSYVVTGAMVVIPIWIVMRLMASARRR</sequence>
<dbReference type="AlphaFoldDB" id="A0A916RHY1"/>
<evidence type="ECO:0000313" key="4">
    <source>
        <dbReference type="Proteomes" id="UP000596977"/>
    </source>
</evidence>
<dbReference type="OrthoDB" id="8480887at2"/>
<dbReference type="EMBL" id="BMKB01000004">
    <property type="protein sequence ID" value="GGA56843.1"/>
    <property type="molecule type" value="Genomic_DNA"/>
</dbReference>
<evidence type="ECO:0000256" key="1">
    <source>
        <dbReference type="SAM" id="Phobius"/>
    </source>
</evidence>
<dbReference type="InterPro" id="IPR045594">
    <property type="entry name" value="DUF6460"/>
</dbReference>
<evidence type="ECO:0000259" key="2">
    <source>
        <dbReference type="Pfam" id="PF20061"/>
    </source>
</evidence>
<evidence type="ECO:0000313" key="3">
    <source>
        <dbReference type="EMBL" id="GGA56843.1"/>
    </source>
</evidence>